<proteinExistence type="predicted"/>
<dbReference type="Proteomes" id="UP000037530">
    <property type="component" value="Unassembled WGS sequence"/>
</dbReference>
<sequence length="72" mass="8076">MKIKVLAMLFVIIVGSSVYASSNESFIDRIMNYGNVLPKPLAEIDNAYLDGHLSAIVEQGLNLKDELFDRFQ</sequence>
<keyword evidence="1" id="KW-0732">Signal</keyword>
<dbReference type="STRING" id="171383.AKJ31_21675"/>
<dbReference type="RefSeq" id="WP_053411093.1">
    <property type="nucleotide sequence ID" value="NZ_LHPI01000037.1"/>
</dbReference>
<gene>
    <name evidence="2" type="ORF">AKJ31_21675</name>
</gene>
<dbReference type="AlphaFoldDB" id="A0A0M0HT21"/>
<evidence type="ECO:0000313" key="3">
    <source>
        <dbReference type="Proteomes" id="UP000037530"/>
    </source>
</evidence>
<evidence type="ECO:0000256" key="1">
    <source>
        <dbReference type="SAM" id="SignalP"/>
    </source>
</evidence>
<accession>A0A0M0HT21</accession>
<reference evidence="3" key="1">
    <citation type="submission" date="2015-08" db="EMBL/GenBank/DDBJ databases">
        <title>Vibrio galatheae sp. nov., a novel member of the Vibrionaceae family isolated from the Solomon Islands.</title>
        <authorList>
            <person name="Giubergia S."/>
            <person name="Machado H."/>
            <person name="Mateiu R.V."/>
            <person name="Gram L."/>
        </authorList>
    </citation>
    <scope>NUCLEOTIDE SEQUENCE [LARGE SCALE GENOMIC DNA]</scope>
    <source>
        <strain evidence="3">DSM 19134</strain>
    </source>
</reference>
<evidence type="ECO:0000313" key="2">
    <source>
        <dbReference type="EMBL" id="KOO05214.1"/>
    </source>
</evidence>
<keyword evidence="3" id="KW-1185">Reference proteome</keyword>
<dbReference type="PATRIC" id="fig|171383.3.peg.4420"/>
<organism evidence="2 3">
    <name type="scientific">Vibrio hepatarius</name>
    <dbReference type="NCBI Taxonomy" id="171383"/>
    <lineage>
        <taxon>Bacteria</taxon>
        <taxon>Pseudomonadati</taxon>
        <taxon>Pseudomonadota</taxon>
        <taxon>Gammaproteobacteria</taxon>
        <taxon>Vibrionales</taxon>
        <taxon>Vibrionaceae</taxon>
        <taxon>Vibrio</taxon>
        <taxon>Vibrio oreintalis group</taxon>
    </lineage>
</organism>
<name>A0A0M0HT21_9VIBR</name>
<feature type="chain" id="PRO_5005600282" evidence="1">
    <location>
        <begin position="21"/>
        <end position="72"/>
    </location>
</feature>
<feature type="signal peptide" evidence="1">
    <location>
        <begin position="1"/>
        <end position="20"/>
    </location>
</feature>
<dbReference type="EMBL" id="LHPI01000037">
    <property type="protein sequence ID" value="KOO05214.1"/>
    <property type="molecule type" value="Genomic_DNA"/>
</dbReference>
<comment type="caution">
    <text evidence="2">The sequence shown here is derived from an EMBL/GenBank/DDBJ whole genome shotgun (WGS) entry which is preliminary data.</text>
</comment>
<protein>
    <submittedName>
        <fullName evidence="2">Uncharacterized protein</fullName>
    </submittedName>
</protein>